<keyword evidence="1 2" id="KW-0694">RNA-binding</keyword>
<evidence type="ECO:0000259" key="4">
    <source>
        <dbReference type="PROSITE" id="PS50102"/>
    </source>
</evidence>
<dbReference type="InterPro" id="IPR000504">
    <property type="entry name" value="RRM_dom"/>
</dbReference>
<dbReference type="InterPro" id="IPR025715">
    <property type="entry name" value="FoP_C"/>
</dbReference>
<evidence type="ECO:0000256" key="1">
    <source>
        <dbReference type="ARBA" id="ARBA00022884"/>
    </source>
</evidence>
<protein>
    <recommendedName>
        <fullName evidence="4">RRM domain-containing protein</fullName>
    </recommendedName>
</protein>
<dbReference type="GO" id="GO:0006406">
    <property type="term" value="P:mRNA export from nucleus"/>
    <property type="evidence" value="ECO:0007669"/>
    <property type="project" value="TreeGrafter"/>
</dbReference>
<dbReference type="Gene3D" id="3.30.70.330">
    <property type="match status" value="1"/>
</dbReference>
<feature type="compositionally biased region" description="Basic and acidic residues" evidence="3">
    <location>
        <begin position="234"/>
        <end position="255"/>
    </location>
</feature>
<evidence type="ECO:0000313" key="5">
    <source>
        <dbReference type="EMBL" id="KAK1434954.1"/>
    </source>
</evidence>
<organism evidence="5 6">
    <name type="scientific">Tagetes erecta</name>
    <name type="common">African marigold</name>
    <dbReference type="NCBI Taxonomy" id="13708"/>
    <lineage>
        <taxon>Eukaryota</taxon>
        <taxon>Viridiplantae</taxon>
        <taxon>Streptophyta</taxon>
        <taxon>Embryophyta</taxon>
        <taxon>Tracheophyta</taxon>
        <taxon>Spermatophyta</taxon>
        <taxon>Magnoliopsida</taxon>
        <taxon>eudicotyledons</taxon>
        <taxon>Gunneridae</taxon>
        <taxon>Pentapetalae</taxon>
        <taxon>asterids</taxon>
        <taxon>campanulids</taxon>
        <taxon>Asterales</taxon>
        <taxon>Asteraceae</taxon>
        <taxon>Asteroideae</taxon>
        <taxon>Heliantheae alliance</taxon>
        <taxon>Tageteae</taxon>
        <taxon>Tagetes</taxon>
    </lineage>
</organism>
<comment type="caution">
    <text evidence="5">The sequence shown here is derived from an EMBL/GenBank/DDBJ whole genome shotgun (WGS) entry which is preliminary data.</text>
</comment>
<reference evidence="5" key="1">
    <citation type="journal article" date="2023" name="bioRxiv">
        <title>Improved chromosome-level genome assembly for marigold (Tagetes erecta).</title>
        <authorList>
            <person name="Jiang F."/>
            <person name="Yuan L."/>
            <person name="Wang S."/>
            <person name="Wang H."/>
            <person name="Xu D."/>
            <person name="Wang A."/>
            <person name="Fan W."/>
        </authorList>
    </citation>
    <scope>NUCLEOTIDE SEQUENCE</scope>
    <source>
        <strain evidence="5">WSJ</strain>
        <tissue evidence="5">Leaf</tissue>
    </source>
</reference>
<accession>A0AAD8L3P2</accession>
<dbReference type="SMART" id="SM00360">
    <property type="entry name" value="RRM"/>
    <property type="match status" value="1"/>
</dbReference>
<dbReference type="Pfam" id="PF13865">
    <property type="entry name" value="FoP_duplication"/>
    <property type="match status" value="1"/>
</dbReference>
<feature type="region of interest" description="Disordered" evidence="3">
    <location>
        <begin position="167"/>
        <end position="262"/>
    </location>
</feature>
<dbReference type="CDD" id="cd12680">
    <property type="entry name" value="RRM_THOC4"/>
    <property type="match status" value="1"/>
</dbReference>
<keyword evidence="6" id="KW-1185">Reference proteome</keyword>
<proteinExistence type="predicted"/>
<dbReference type="AlphaFoldDB" id="A0AAD8L3P2"/>
<feature type="compositionally biased region" description="Polar residues" evidence="3">
    <location>
        <begin position="167"/>
        <end position="186"/>
    </location>
</feature>
<sequence length="262" mass="27771">MSNLDMSLDDMIKMNKKSRASENPRSRPRNSGPGPSRRLPNRASKRSTPYAAQKVEAPDTTWGHDMYEGNAGGNAARSNQVSSGIETGTKLLISNLDYGVSNEDIKELFAEVGDLKRATIHYDRSGRSKGTAEVVFSRRRDAEAAIKRYDNVQLDGKPMKIDMVGTNLGNDGGQNPANSVYGNQNGAPRRGGVMGRLRGGGQTMRAPRTGGGGGGGNSSSGGGGRGGRGRGRGRGGERDVKVSAEDLDADLEKYHAGAMQTD</sequence>
<feature type="compositionally biased region" description="Low complexity" evidence="3">
    <location>
        <begin position="29"/>
        <end position="38"/>
    </location>
</feature>
<dbReference type="SUPFAM" id="SSF54928">
    <property type="entry name" value="RNA-binding domain, RBD"/>
    <property type="match status" value="1"/>
</dbReference>
<dbReference type="EMBL" id="JAUHHV010000001">
    <property type="protein sequence ID" value="KAK1434954.1"/>
    <property type="molecule type" value="Genomic_DNA"/>
</dbReference>
<dbReference type="PANTHER" id="PTHR19965:SF104">
    <property type="entry name" value="CHROMATIN TARGET OF PRMT1 PROTEIN"/>
    <property type="match status" value="1"/>
</dbReference>
<dbReference type="Proteomes" id="UP001229421">
    <property type="component" value="Unassembled WGS sequence"/>
</dbReference>
<feature type="domain" description="RRM" evidence="4">
    <location>
        <begin position="89"/>
        <end position="166"/>
    </location>
</feature>
<dbReference type="PROSITE" id="PS50102">
    <property type="entry name" value="RRM"/>
    <property type="match status" value="1"/>
</dbReference>
<evidence type="ECO:0000256" key="2">
    <source>
        <dbReference type="PROSITE-ProRule" id="PRU00176"/>
    </source>
</evidence>
<dbReference type="Pfam" id="PF00076">
    <property type="entry name" value="RRM_1"/>
    <property type="match status" value="1"/>
</dbReference>
<dbReference type="GO" id="GO:0003729">
    <property type="term" value="F:mRNA binding"/>
    <property type="evidence" value="ECO:0007669"/>
    <property type="project" value="TreeGrafter"/>
</dbReference>
<dbReference type="InterPro" id="IPR012677">
    <property type="entry name" value="Nucleotide-bd_a/b_plait_sf"/>
</dbReference>
<evidence type="ECO:0000313" key="6">
    <source>
        <dbReference type="Proteomes" id="UP001229421"/>
    </source>
</evidence>
<gene>
    <name evidence="5" type="ORF">QVD17_00709</name>
</gene>
<name>A0AAD8L3P2_TARER</name>
<dbReference type="PANTHER" id="PTHR19965">
    <property type="entry name" value="RNA AND EXPORT FACTOR BINDING PROTEIN"/>
    <property type="match status" value="1"/>
</dbReference>
<dbReference type="InterPro" id="IPR035979">
    <property type="entry name" value="RBD_domain_sf"/>
</dbReference>
<evidence type="ECO:0000256" key="3">
    <source>
        <dbReference type="SAM" id="MobiDB-lite"/>
    </source>
</evidence>
<dbReference type="SMART" id="SM01218">
    <property type="entry name" value="FoP_duplication"/>
    <property type="match status" value="1"/>
</dbReference>
<feature type="compositionally biased region" description="Gly residues" evidence="3">
    <location>
        <begin position="209"/>
        <end position="226"/>
    </location>
</feature>
<feature type="region of interest" description="Disordered" evidence="3">
    <location>
        <begin position="1"/>
        <end position="81"/>
    </location>
</feature>
<dbReference type="InterPro" id="IPR051229">
    <property type="entry name" value="ALYREF_mRNA_export"/>
</dbReference>
<feature type="compositionally biased region" description="Gly residues" evidence="3">
    <location>
        <begin position="192"/>
        <end position="202"/>
    </location>
</feature>
<dbReference type="GO" id="GO:0005634">
    <property type="term" value="C:nucleus"/>
    <property type="evidence" value="ECO:0007669"/>
    <property type="project" value="TreeGrafter"/>
</dbReference>